<dbReference type="Pfam" id="PF00004">
    <property type="entry name" value="AAA"/>
    <property type="match status" value="1"/>
</dbReference>
<evidence type="ECO:0000256" key="4">
    <source>
        <dbReference type="ARBA" id="ARBA00022840"/>
    </source>
</evidence>
<evidence type="ECO:0000313" key="9">
    <source>
        <dbReference type="Proteomes" id="UP000029577"/>
    </source>
</evidence>
<dbReference type="STRING" id="642227.HA49_22665"/>
<dbReference type="SMART" id="SM01086">
    <property type="entry name" value="ClpB_D2-small"/>
    <property type="match status" value="1"/>
</dbReference>
<evidence type="ECO:0000313" key="8">
    <source>
        <dbReference type="EMBL" id="KKA63547.1"/>
    </source>
</evidence>
<dbReference type="GO" id="GO:0016887">
    <property type="term" value="F:ATP hydrolysis activity"/>
    <property type="evidence" value="ECO:0007669"/>
    <property type="project" value="InterPro"/>
</dbReference>
<name>A0A0F5BUM2_9GAMM</name>
<feature type="domain" description="Clp R" evidence="7">
    <location>
        <begin position="9"/>
        <end position="151"/>
    </location>
</feature>
<dbReference type="GO" id="GO:0005737">
    <property type="term" value="C:cytoplasm"/>
    <property type="evidence" value="ECO:0007669"/>
    <property type="project" value="TreeGrafter"/>
</dbReference>
<dbReference type="PANTHER" id="PTHR11638">
    <property type="entry name" value="ATP-DEPENDENT CLP PROTEASE"/>
    <property type="match status" value="1"/>
</dbReference>
<comment type="caution">
    <text evidence="8">The sequence shown here is derived from an EMBL/GenBank/DDBJ whole genome shotgun (WGS) entry which is preliminary data.</text>
</comment>
<dbReference type="InterPro" id="IPR003959">
    <property type="entry name" value="ATPase_AAA_core"/>
</dbReference>
<dbReference type="InterPro" id="IPR050130">
    <property type="entry name" value="ClpA_ClpB"/>
</dbReference>
<protein>
    <submittedName>
        <fullName evidence="8">ATPase AAA</fullName>
    </submittedName>
</protein>
<dbReference type="Gene3D" id="3.40.50.300">
    <property type="entry name" value="P-loop containing nucleotide triphosphate hydrolases"/>
    <property type="match status" value="3"/>
</dbReference>
<dbReference type="InterPro" id="IPR027417">
    <property type="entry name" value="P-loop_NTPase"/>
</dbReference>
<keyword evidence="3" id="KW-0547">Nucleotide-binding</keyword>
<dbReference type="PRINTS" id="PR00300">
    <property type="entry name" value="CLPPROTEASEA"/>
</dbReference>
<dbReference type="OrthoDB" id="9803641at2"/>
<evidence type="ECO:0000256" key="6">
    <source>
        <dbReference type="PROSITE-ProRule" id="PRU01251"/>
    </source>
</evidence>
<sequence>MEISRRTLFGKLNPLLSETLERGTDLCRLKGNPEVELVHWLNILLMQPDSDLQCVLRFFAVDHAQLETDILLTLGRLPAGSASVSDFSPLIDQTIESAWMIASLEDAPAPLIHSGHLLVTLLTQPELCRALLAISRVFAVLSADEIRRQFTTITAHSPERQFTANPETLPGHHEISHQSSSLNNALAIYTSDLTLLAGQGKIDPVCGRDNEITSLIDVLLRRRQNNPLLVGEAGVGKTAVAEGLALAIAAGEVPPQLSDARILAVDLVALTAGAGTRGEFEARLKAVLEAATQSVWPVILFIDEIHTLMGAGGAAGTGDAANLMKPMLARGDLRTIGATTRGEFKRYIEKDPAFSRRFQVIRIEEPSEDLAIQMLRGVLPVLEQHHHVLITDQAVRAAVRLSYRYLPERQLPDKAISLLDTACARTAVAEYTPPAALQRLRFLAESAHRELALTDSPRRLAGMTADPLQLQEQIARYNTEADIIEQRWRQQCQQLSVIRELRSQWQSAEGEQQQNLEQQLQQLQPDLSDQQATPVLVRTEVNAAAVADIVAQWTGIPVGRVLKDDLQALQELPDKLNRRVRGQVHATQQLSKNISIAKAGLADPQKPCGVFLLTGPSGVGKTETALALAAELYGGEQHLITINMSEYQEAHSISGLKGSPPGYVGYGEGGVLTEAVRRRPYSVVLLDEIEKAHSDIHELFFQVFDKGRMEDGEGRQIDFRNTLILMTSNIGSELLANTTEEAESTLLTEQLYPELLNYFPAAFLGRVCVIPYFPLSSGVLKDIVRSQMDKVSARFFQQHNMSLKYSESLLNYIINLSRTTGSGARGIIHVIERKVLPVIAAYILSPSSPDVIAVEGVMVSYSDADGVTVNPHGTSQEGITE</sequence>
<keyword evidence="4" id="KW-0067">ATP-binding</keyword>
<evidence type="ECO:0000256" key="5">
    <source>
        <dbReference type="ARBA" id="ARBA00023186"/>
    </source>
</evidence>
<dbReference type="NCBIfam" id="TIGR03345">
    <property type="entry name" value="VI_ClpV1"/>
    <property type="match status" value="1"/>
</dbReference>
<dbReference type="Pfam" id="PF17871">
    <property type="entry name" value="AAA_lid_9"/>
    <property type="match status" value="1"/>
</dbReference>
<dbReference type="GO" id="GO:0034605">
    <property type="term" value="P:cellular response to heat"/>
    <property type="evidence" value="ECO:0007669"/>
    <property type="project" value="TreeGrafter"/>
</dbReference>
<dbReference type="SUPFAM" id="SSF81923">
    <property type="entry name" value="Double Clp-N motif"/>
    <property type="match status" value="1"/>
</dbReference>
<dbReference type="CDD" id="cd19499">
    <property type="entry name" value="RecA-like_ClpB_Hsp104-like"/>
    <property type="match status" value="1"/>
</dbReference>
<proteinExistence type="inferred from homology"/>
<gene>
    <name evidence="8" type="ORF">HA49_22665</name>
</gene>
<dbReference type="InterPro" id="IPR017729">
    <property type="entry name" value="ATPase_T6SS_ClpV1"/>
</dbReference>
<evidence type="ECO:0000256" key="3">
    <source>
        <dbReference type="ARBA" id="ARBA00022741"/>
    </source>
</evidence>
<dbReference type="InterPro" id="IPR019489">
    <property type="entry name" value="Clp_ATPase_C"/>
</dbReference>
<dbReference type="EMBL" id="JPKR02000004">
    <property type="protein sequence ID" value="KKA63547.1"/>
    <property type="molecule type" value="Genomic_DNA"/>
</dbReference>
<dbReference type="InterPro" id="IPR036628">
    <property type="entry name" value="Clp_N_dom_sf"/>
</dbReference>
<evidence type="ECO:0000259" key="7">
    <source>
        <dbReference type="PROSITE" id="PS51903"/>
    </source>
</evidence>
<dbReference type="PROSITE" id="PS00870">
    <property type="entry name" value="CLPAB_1"/>
    <property type="match status" value="1"/>
</dbReference>
<dbReference type="GO" id="GO:0005524">
    <property type="term" value="F:ATP binding"/>
    <property type="evidence" value="ECO:0007669"/>
    <property type="project" value="UniProtKB-KW"/>
</dbReference>
<accession>A0A0F5BUM2</accession>
<dbReference type="InterPro" id="IPR004176">
    <property type="entry name" value="Clp_R_N"/>
</dbReference>
<dbReference type="PROSITE" id="PS51903">
    <property type="entry name" value="CLP_R"/>
    <property type="match status" value="1"/>
</dbReference>
<dbReference type="InterPro" id="IPR003593">
    <property type="entry name" value="AAA+_ATPase"/>
</dbReference>
<evidence type="ECO:0000256" key="2">
    <source>
        <dbReference type="ARBA" id="ARBA00022737"/>
    </source>
</evidence>
<reference evidence="8" key="1">
    <citation type="submission" date="2014-12" db="EMBL/GenBank/DDBJ databases">
        <title>The draft genome of the Tatumella morbirosei type strain, LMG23360T isolated from pineapple rot.</title>
        <authorList>
            <person name="Smits T.H."/>
            <person name="Palmer M."/>
            <person name="Venter S.N."/>
            <person name="Duffy B."/>
            <person name="Steenkamp E.T."/>
            <person name="Chan W.Y."/>
            <person name="Coutinho T.A."/>
            <person name="Coetzee M.P."/>
            <person name="De Maayer P."/>
        </authorList>
    </citation>
    <scope>NUCLEOTIDE SEQUENCE [LARGE SCALE GENOMIC DNA]</scope>
    <source>
        <strain evidence="8">LMG 23360</strain>
    </source>
</reference>
<dbReference type="SMART" id="SM00382">
    <property type="entry name" value="AAA"/>
    <property type="match status" value="2"/>
</dbReference>
<dbReference type="Pfam" id="PF10431">
    <property type="entry name" value="ClpB_D2-small"/>
    <property type="match status" value="1"/>
</dbReference>
<dbReference type="SUPFAM" id="SSF52540">
    <property type="entry name" value="P-loop containing nucleoside triphosphate hydrolases"/>
    <property type="match status" value="2"/>
</dbReference>
<keyword evidence="5" id="KW-0143">Chaperone</keyword>
<keyword evidence="2 6" id="KW-0677">Repeat</keyword>
<dbReference type="CDD" id="cd00009">
    <property type="entry name" value="AAA"/>
    <property type="match status" value="1"/>
</dbReference>
<dbReference type="Gene3D" id="1.10.8.60">
    <property type="match status" value="1"/>
</dbReference>
<evidence type="ECO:0000256" key="1">
    <source>
        <dbReference type="ARBA" id="ARBA00008675"/>
    </source>
</evidence>
<dbReference type="RefSeq" id="WP_038018449.1">
    <property type="nucleotide sequence ID" value="NZ_JPKR02000004.1"/>
</dbReference>
<comment type="similarity">
    <text evidence="1">Belongs to the ClpA/ClpB family.</text>
</comment>
<dbReference type="InterPro" id="IPR018368">
    <property type="entry name" value="ClpA/B_CS1"/>
</dbReference>
<dbReference type="Proteomes" id="UP000029577">
    <property type="component" value="Unassembled WGS sequence"/>
</dbReference>
<organism evidence="8 9">
    <name type="scientific">Tatumella morbirosei</name>
    <dbReference type="NCBI Taxonomy" id="642227"/>
    <lineage>
        <taxon>Bacteria</taxon>
        <taxon>Pseudomonadati</taxon>
        <taxon>Pseudomonadota</taxon>
        <taxon>Gammaproteobacteria</taxon>
        <taxon>Enterobacterales</taxon>
        <taxon>Erwiniaceae</taxon>
        <taxon>Tatumella</taxon>
    </lineage>
</organism>
<keyword evidence="9" id="KW-1185">Reference proteome</keyword>
<dbReference type="InterPro" id="IPR041546">
    <property type="entry name" value="ClpA/ClpB_AAA_lid"/>
</dbReference>
<dbReference type="Gene3D" id="1.10.1780.10">
    <property type="entry name" value="Clp, N-terminal domain"/>
    <property type="match status" value="1"/>
</dbReference>
<dbReference type="PANTHER" id="PTHR11638:SF184">
    <property type="entry name" value="ATPASE WITH CHAPERONE ACTIVITY"/>
    <property type="match status" value="1"/>
</dbReference>
<dbReference type="InterPro" id="IPR001270">
    <property type="entry name" value="ClpA/B"/>
</dbReference>
<dbReference type="Pfam" id="PF07724">
    <property type="entry name" value="AAA_2"/>
    <property type="match status" value="1"/>
</dbReference>
<dbReference type="AlphaFoldDB" id="A0A0F5BUM2"/>